<dbReference type="CDD" id="cd09272">
    <property type="entry name" value="RNase_HI_RT_Ty1"/>
    <property type="match status" value="1"/>
</dbReference>
<proteinExistence type="predicted"/>
<dbReference type="Proteomes" id="UP001318860">
    <property type="component" value="Unassembled WGS sequence"/>
</dbReference>
<keyword evidence="3" id="KW-1185">Reference proteome</keyword>
<name>A0ABR0XS81_REHGL</name>
<comment type="caution">
    <text evidence="2">The sequence shown here is derived from an EMBL/GenBank/DDBJ whole genome shotgun (WGS) entry which is preliminary data.</text>
</comment>
<dbReference type="PANTHER" id="PTHR11439:SF467">
    <property type="entry name" value="INTEGRASE CATALYTIC DOMAIN-CONTAINING PROTEIN"/>
    <property type="match status" value="1"/>
</dbReference>
<dbReference type="PANTHER" id="PTHR11439">
    <property type="entry name" value="GAG-POL-RELATED RETROTRANSPOSON"/>
    <property type="match status" value="1"/>
</dbReference>
<dbReference type="InterPro" id="IPR043502">
    <property type="entry name" value="DNA/RNA_pol_sf"/>
</dbReference>
<reference evidence="2 3" key="1">
    <citation type="journal article" date="2021" name="Comput. Struct. Biotechnol. J.">
        <title>De novo genome assembly of the potent medicinal plant Rehmannia glutinosa using nanopore technology.</title>
        <authorList>
            <person name="Ma L."/>
            <person name="Dong C."/>
            <person name="Song C."/>
            <person name="Wang X."/>
            <person name="Zheng X."/>
            <person name="Niu Y."/>
            <person name="Chen S."/>
            <person name="Feng W."/>
        </authorList>
    </citation>
    <scope>NUCLEOTIDE SEQUENCE [LARGE SCALE GENOMIC DNA]</scope>
    <source>
        <strain evidence="2">DH-2019</strain>
    </source>
</reference>
<sequence length="387" mass="43283">MSQPEGYEDPHHTGHVCKLVKALYGLKQAPKAWFDKLKGFLLNIGFQVSTSDTSLLFSTAQDKLLLILVYVDDILVTGDDSQRVAYVIQQLNQQFSLKHLGEVHYFLGIEAQKLSSGILLNQTKYISDLLTKTNMLHCKASSTPYCSGQKLSLNDSSPFSLPSLYRSTVGSLQYLTMTRPDIAYVVHKPSQFLHAPTESHWTACNKVLRYLKGSKSLGVTFTSSPRMNLEAYADADWASSSDDRKSISGYCVFLGPNLITWSSKKQQVVARSCTEAEYRSMANATSDLVWIQSLFHELGLHIESPTVLWCDNSSAISIASNHVFHQRTKHIEIDIHFVRDKVQFKVVDVQFVPSESQLADVLTKPLSLVRFQALCSKLTLQLPPSSV</sequence>
<organism evidence="2 3">
    <name type="scientific">Rehmannia glutinosa</name>
    <name type="common">Chinese foxglove</name>
    <dbReference type="NCBI Taxonomy" id="99300"/>
    <lineage>
        <taxon>Eukaryota</taxon>
        <taxon>Viridiplantae</taxon>
        <taxon>Streptophyta</taxon>
        <taxon>Embryophyta</taxon>
        <taxon>Tracheophyta</taxon>
        <taxon>Spermatophyta</taxon>
        <taxon>Magnoliopsida</taxon>
        <taxon>eudicotyledons</taxon>
        <taxon>Gunneridae</taxon>
        <taxon>Pentapetalae</taxon>
        <taxon>asterids</taxon>
        <taxon>lamiids</taxon>
        <taxon>Lamiales</taxon>
        <taxon>Orobanchaceae</taxon>
        <taxon>Rehmannieae</taxon>
        <taxon>Rehmannia</taxon>
    </lineage>
</organism>
<dbReference type="Pfam" id="PF07727">
    <property type="entry name" value="RVT_2"/>
    <property type="match status" value="1"/>
</dbReference>
<dbReference type="EMBL" id="JABTTQ020000003">
    <property type="protein sequence ID" value="KAK6161819.1"/>
    <property type="molecule type" value="Genomic_DNA"/>
</dbReference>
<gene>
    <name evidence="2" type="ORF">DH2020_005200</name>
</gene>
<protein>
    <recommendedName>
        <fullName evidence="1">Reverse transcriptase Ty1/copia-type domain-containing protein</fullName>
    </recommendedName>
</protein>
<evidence type="ECO:0000313" key="2">
    <source>
        <dbReference type="EMBL" id="KAK6161819.1"/>
    </source>
</evidence>
<accession>A0ABR0XS81</accession>
<evidence type="ECO:0000313" key="3">
    <source>
        <dbReference type="Proteomes" id="UP001318860"/>
    </source>
</evidence>
<feature type="domain" description="Reverse transcriptase Ty1/copia-type" evidence="1">
    <location>
        <begin position="1"/>
        <end position="145"/>
    </location>
</feature>
<evidence type="ECO:0000259" key="1">
    <source>
        <dbReference type="Pfam" id="PF07727"/>
    </source>
</evidence>
<dbReference type="SUPFAM" id="SSF56672">
    <property type="entry name" value="DNA/RNA polymerases"/>
    <property type="match status" value="1"/>
</dbReference>
<dbReference type="InterPro" id="IPR013103">
    <property type="entry name" value="RVT_2"/>
</dbReference>